<feature type="compositionally biased region" description="Low complexity" evidence="1">
    <location>
        <begin position="453"/>
        <end position="473"/>
    </location>
</feature>
<gene>
    <name evidence="3" type="ORF">SAPINGB_P001029</name>
</gene>
<feature type="compositionally biased region" description="Polar residues" evidence="1">
    <location>
        <begin position="534"/>
        <end position="545"/>
    </location>
</feature>
<dbReference type="InterPro" id="IPR001810">
    <property type="entry name" value="F-box_dom"/>
</dbReference>
<accession>A0A5E8B3N7</accession>
<dbReference type="RefSeq" id="XP_031851643.1">
    <property type="nucleotide sequence ID" value="XM_031995752.1"/>
</dbReference>
<dbReference type="Proteomes" id="UP000398389">
    <property type="component" value="Unassembled WGS sequence"/>
</dbReference>
<name>A0A5E8B3N7_9ASCO</name>
<protein>
    <recommendedName>
        <fullName evidence="2">F-box domain-containing protein</fullName>
    </recommendedName>
</protein>
<feature type="region of interest" description="Disordered" evidence="1">
    <location>
        <begin position="453"/>
        <end position="481"/>
    </location>
</feature>
<proteinExistence type="predicted"/>
<evidence type="ECO:0000313" key="4">
    <source>
        <dbReference type="Proteomes" id="UP000398389"/>
    </source>
</evidence>
<dbReference type="PROSITE" id="PS50181">
    <property type="entry name" value="FBOX"/>
    <property type="match status" value="1"/>
</dbReference>
<organism evidence="3 4">
    <name type="scientific">Magnusiomyces paraingens</name>
    <dbReference type="NCBI Taxonomy" id="2606893"/>
    <lineage>
        <taxon>Eukaryota</taxon>
        <taxon>Fungi</taxon>
        <taxon>Dikarya</taxon>
        <taxon>Ascomycota</taxon>
        <taxon>Saccharomycotina</taxon>
        <taxon>Dipodascomycetes</taxon>
        <taxon>Dipodascales</taxon>
        <taxon>Dipodascaceae</taxon>
        <taxon>Magnusiomyces</taxon>
    </lineage>
</organism>
<evidence type="ECO:0000259" key="2">
    <source>
        <dbReference type="PROSITE" id="PS50181"/>
    </source>
</evidence>
<evidence type="ECO:0000256" key="1">
    <source>
        <dbReference type="SAM" id="MobiDB-lite"/>
    </source>
</evidence>
<reference evidence="3 4" key="1">
    <citation type="submission" date="2019-09" db="EMBL/GenBank/DDBJ databases">
        <authorList>
            <person name="Brejova B."/>
        </authorList>
    </citation>
    <scope>NUCLEOTIDE SEQUENCE [LARGE SCALE GENOMIC DNA]</scope>
</reference>
<dbReference type="GeneID" id="43579852"/>
<feature type="compositionally biased region" description="Low complexity" evidence="1">
    <location>
        <begin position="561"/>
        <end position="580"/>
    </location>
</feature>
<feature type="domain" description="F-box" evidence="2">
    <location>
        <begin position="1"/>
        <end position="30"/>
    </location>
</feature>
<dbReference type="AlphaFoldDB" id="A0A5E8B3N7"/>
<dbReference type="EMBL" id="CABVLU010000001">
    <property type="protein sequence ID" value="VVT46066.1"/>
    <property type="molecule type" value="Genomic_DNA"/>
</dbReference>
<evidence type="ECO:0000313" key="3">
    <source>
        <dbReference type="EMBL" id="VVT46066.1"/>
    </source>
</evidence>
<dbReference type="CDD" id="cd09917">
    <property type="entry name" value="F-box_SF"/>
    <property type="match status" value="1"/>
</dbReference>
<keyword evidence="4" id="KW-1185">Reference proteome</keyword>
<sequence length="799" mass="91242">MIFSDLPSEIHSEIAKYLTVPDFISLSQICIALQPLYQVFSWRLCIVSWINKGASSTKTHRFIPYKAFLSPKKFSWFKFWEVQTIIFTDVDNECTRYFLQIPADAEFRKAYRFLQEVYIDSKEDSRAIEFILSSEFYSTFISHFISSTPSNFSFKLSLVVSQSYNEIVTGPHASLSLSGLSFITNLTMIGSKLSAANIPKSFPFPNLQTLTIKDVRVSLMTNFLEQLEDRQVAPKLHTMFCELGIYQRQNVIYVQNSIAALAKLPTSIPNCTLHIITSDESSYMRLDPNIDDTETSTHLFSLDIVTILKIDEINFDMSLFSLMIAFPRLSFLQSPIYTMTANISPILYLDNFNIMGQLTKLSFLFDSVLNLQTLRAIKTLKTLKCFQFYRGGEEFFNFVPELFDFLCDGIKHFFKYARHLNRDEIVALLRGKYQNLIGILKTVRPKAEAVSHSLASSSDDSSDSFSDTDSNESYDSHSIEDNTVTNMFNNINGDDDYDFTGGSIDKIGSGGSIGGNYNYEDENENDNNNEIKTHNISPNEYNSQSESEEIDQTTKSPVYDTTQKTGTESSSKSGKVMKSKAYGNEKKGNTSSDSAGFLESKNDPYFDEIVDILALMYENPTECLRKYQDSSVGDNGKLLILSICFSDSYLEMFLNFSSLEYACLDLDVIRINYPTFGIIKYLEQHRGSLRPHLKSAKPQHSLKQCLISFGERQGAQCPKDTEYWDFSDDIADPDFFVSHYYGVFYKDPFILKLKTGREYQLLFDLEQRRKFHVPNKEKGEEGAVLRVADFFDSNFNGWI</sequence>
<feature type="region of interest" description="Disordered" evidence="1">
    <location>
        <begin position="515"/>
        <end position="594"/>
    </location>
</feature>